<comment type="caution">
    <text evidence="10">The sequence shown here is derived from an EMBL/GenBank/DDBJ whole genome shotgun (WGS) entry which is preliminary data.</text>
</comment>
<feature type="domain" description="Nucleoside diphosphate kinase-like" evidence="9">
    <location>
        <begin position="13"/>
        <end position="152"/>
    </location>
</feature>
<feature type="binding site" evidence="7">
    <location>
        <position position="130"/>
    </location>
    <ligand>
        <name>ATP</name>
        <dbReference type="ChEBI" id="CHEBI:30616"/>
    </ligand>
</feature>
<gene>
    <name evidence="10" type="ORF">MUCCIDRAFT_147857</name>
</gene>
<dbReference type="VEuPathDB" id="FungiDB:MUCCIDRAFT_147857"/>
<dbReference type="SUPFAM" id="SSF54919">
    <property type="entry name" value="Nucleoside diphosphate kinase, NDK"/>
    <property type="match status" value="1"/>
</dbReference>
<keyword evidence="11" id="KW-1185">Reference proteome</keyword>
<feature type="active site" description="Pros-phosphohistidine intermediate" evidence="7">
    <location>
        <position position="133"/>
    </location>
</feature>
<name>A0A168IQB0_MUCCL</name>
<dbReference type="Proteomes" id="UP000077051">
    <property type="component" value="Unassembled WGS sequence"/>
</dbReference>
<evidence type="ECO:0000256" key="6">
    <source>
        <dbReference type="ARBA" id="ARBA00022840"/>
    </source>
</evidence>
<dbReference type="GO" id="GO:0006228">
    <property type="term" value="P:UTP biosynthetic process"/>
    <property type="evidence" value="ECO:0007669"/>
    <property type="project" value="InterPro"/>
</dbReference>
<dbReference type="AlphaFoldDB" id="A0A168IQB0"/>
<dbReference type="InterPro" id="IPR034907">
    <property type="entry name" value="NDK-like_dom"/>
</dbReference>
<evidence type="ECO:0000313" key="10">
    <source>
        <dbReference type="EMBL" id="OAD00218.1"/>
    </source>
</evidence>
<dbReference type="InterPro" id="IPR036850">
    <property type="entry name" value="NDK-like_dom_sf"/>
</dbReference>
<evidence type="ECO:0000256" key="1">
    <source>
        <dbReference type="ARBA" id="ARBA00008142"/>
    </source>
</evidence>
<evidence type="ECO:0000256" key="2">
    <source>
        <dbReference type="ARBA" id="ARBA00017632"/>
    </source>
</evidence>
<dbReference type="PRINTS" id="PR01243">
    <property type="entry name" value="NUCDPKINASE"/>
</dbReference>
<evidence type="ECO:0000256" key="3">
    <source>
        <dbReference type="ARBA" id="ARBA00022679"/>
    </source>
</evidence>
<evidence type="ECO:0000313" key="11">
    <source>
        <dbReference type="Proteomes" id="UP000077051"/>
    </source>
</evidence>
<keyword evidence="5" id="KW-0418">Kinase</keyword>
<feature type="binding site" evidence="7">
    <location>
        <position position="120"/>
    </location>
    <ligand>
        <name>ATP</name>
        <dbReference type="ChEBI" id="CHEBI:30616"/>
    </ligand>
</feature>
<evidence type="ECO:0000259" key="9">
    <source>
        <dbReference type="SMART" id="SM00562"/>
    </source>
</evidence>
<evidence type="ECO:0000256" key="7">
    <source>
        <dbReference type="PROSITE-ProRule" id="PRU00706"/>
    </source>
</evidence>
<sequence length="153" mass="17332">MSTSLKQLLKNKPQITLALLKPDICANAALPPKIRKAIEAKNLEIVEERDVLWTEQQAGEFYAEHQGKFFYHRLCGYMTSGPFKAMILASPNAIKDWRALIGPTHPVSDRARVNQPDTLRALYGLTDTRNSFHGSDSDDSARQEIKFFFPHAF</sequence>
<feature type="binding site" evidence="7">
    <location>
        <position position="104"/>
    </location>
    <ligand>
        <name>ATP</name>
        <dbReference type="ChEBI" id="CHEBI:30616"/>
    </ligand>
</feature>
<dbReference type="PANTHER" id="PTHR46161">
    <property type="entry name" value="NUCLEOSIDE DIPHOSPHATE KINASE"/>
    <property type="match status" value="1"/>
</dbReference>
<accession>A0A168IQB0</accession>
<feature type="binding site" evidence="7">
    <location>
        <position position="98"/>
    </location>
    <ligand>
        <name>ATP</name>
        <dbReference type="ChEBI" id="CHEBI:30616"/>
    </ligand>
</feature>
<feature type="binding site" evidence="7">
    <location>
        <position position="21"/>
    </location>
    <ligand>
        <name>ATP</name>
        <dbReference type="ChEBI" id="CHEBI:30616"/>
    </ligand>
</feature>
<dbReference type="PROSITE" id="PS51374">
    <property type="entry name" value="NDPK_LIKE"/>
    <property type="match status" value="1"/>
</dbReference>
<dbReference type="STRING" id="747725.A0A168IQB0"/>
<dbReference type="PANTHER" id="PTHR46161:SF3">
    <property type="entry name" value="NUCLEOSIDE DIPHOSPHATE KINASE DDB_G0292928-RELATED"/>
    <property type="match status" value="1"/>
</dbReference>
<keyword evidence="6" id="KW-0067">ATP-binding</keyword>
<dbReference type="Pfam" id="PF00334">
    <property type="entry name" value="NDK"/>
    <property type="match status" value="1"/>
</dbReference>
<dbReference type="InterPro" id="IPR001564">
    <property type="entry name" value="Nucleoside_diP_kinase"/>
</dbReference>
<dbReference type="GO" id="GO:0004550">
    <property type="term" value="F:nucleoside diphosphate kinase activity"/>
    <property type="evidence" value="ECO:0007669"/>
    <property type="project" value="InterPro"/>
</dbReference>
<evidence type="ECO:0000256" key="4">
    <source>
        <dbReference type="ARBA" id="ARBA00022741"/>
    </source>
</evidence>
<evidence type="ECO:0000256" key="8">
    <source>
        <dbReference type="RuleBase" id="RU004011"/>
    </source>
</evidence>
<dbReference type="Gene3D" id="3.30.70.141">
    <property type="entry name" value="Nucleoside diphosphate kinase-like domain"/>
    <property type="match status" value="1"/>
</dbReference>
<proteinExistence type="inferred from homology"/>
<dbReference type="SMART" id="SM00562">
    <property type="entry name" value="NDK"/>
    <property type="match status" value="1"/>
</dbReference>
<protein>
    <recommendedName>
        <fullName evidence="2">Nucleoside diphosphate kinase</fullName>
    </recommendedName>
</protein>
<dbReference type="EMBL" id="AMYB01000007">
    <property type="protein sequence ID" value="OAD00218.1"/>
    <property type="molecule type" value="Genomic_DNA"/>
</dbReference>
<evidence type="ECO:0000256" key="5">
    <source>
        <dbReference type="ARBA" id="ARBA00022777"/>
    </source>
</evidence>
<dbReference type="OrthoDB" id="2162449at2759"/>
<dbReference type="GO" id="GO:0006183">
    <property type="term" value="P:GTP biosynthetic process"/>
    <property type="evidence" value="ECO:0007669"/>
    <property type="project" value="InterPro"/>
</dbReference>
<dbReference type="GO" id="GO:0005524">
    <property type="term" value="F:ATP binding"/>
    <property type="evidence" value="ECO:0007669"/>
    <property type="project" value="UniProtKB-KW"/>
</dbReference>
<reference evidence="10 11" key="1">
    <citation type="submission" date="2015-06" db="EMBL/GenBank/DDBJ databases">
        <title>Expansion of signal transduction pathways in fungi by whole-genome duplication.</title>
        <authorList>
            <consortium name="DOE Joint Genome Institute"/>
            <person name="Corrochano L.M."/>
            <person name="Kuo A."/>
            <person name="Marcet-Houben M."/>
            <person name="Polaino S."/>
            <person name="Salamov A."/>
            <person name="Villalobos J.M."/>
            <person name="Alvarez M.I."/>
            <person name="Avalos J."/>
            <person name="Benito E.P."/>
            <person name="Benoit I."/>
            <person name="Burger G."/>
            <person name="Camino L.P."/>
            <person name="Canovas D."/>
            <person name="Cerda-Olmedo E."/>
            <person name="Cheng J.-F."/>
            <person name="Dominguez A."/>
            <person name="Elias M."/>
            <person name="Eslava A.P."/>
            <person name="Glaser F."/>
            <person name="Grimwood J."/>
            <person name="Gutierrez G."/>
            <person name="Heitman J."/>
            <person name="Henrissat B."/>
            <person name="Iturriaga E.A."/>
            <person name="Lang B.F."/>
            <person name="Lavin J.L."/>
            <person name="Lee S."/>
            <person name="Li W."/>
            <person name="Lindquist E."/>
            <person name="Lopez-Garcia S."/>
            <person name="Luque E.M."/>
            <person name="Marcos A.T."/>
            <person name="Martin J."/>
            <person name="Mccluskey K."/>
            <person name="Medina H.R."/>
            <person name="Miralles-Duran A."/>
            <person name="Miyazaki A."/>
            <person name="Munoz-Torres E."/>
            <person name="Oguiza J.A."/>
            <person name="Ohm R."/>
            <person name="Olmedo M."/>
            <person name="Orejas M."/>
            <person name="Ortiz-Castellanos L."/>
            <person name="Pisabarro A.G."/>
            <person name="Rodriguez-Romero J."/>
            <person name="Ruiz-Herrera J."/>
            <person name="Ruiz-Vazquez R."/>
            <person name="Sanz C."/>
            <person name="Schackwitz W."/>
            <person name="Schmutz J."/>
            <person name="Shahriari M."/>
            <person name="Shelest E."/>
            <person name="Silva-Franco F."/>
            <person name="Soanes D."/>
            <person name="Syed K."/>
            <person name="Tagua V.G."/>
            <person name="Talbot N.J."/>
            <person name="Thon M."/>
            <person name="De Vries R.P."/>
            <person name="Wiebenga A."/>
            <person name="Yadav J.S."/>
            <person name="Braun E.L."/>
            <person name="Baker S."/>
            <person name="Garre V."/>
            <person name="Horwitz B."/>
            <person name="Torres-Martinez S."/>
            <person name="Idnurm A."/>
            <person name="Herrera-Estrella A."/>
            <person name="Gabaldon T."/>
            <person name="Grigoriev I.V."/>
        </authorList>
    </citation>
    <scope>NUCLEOTIDE SEQUENCE [LARGE SCALE GENOMIC DNA]</scope>
    <source>
        <strain evidence="10 11">CBS 277.49</strain>
    </source>
</reference>
<keyword evidence="3" id="KW-0808">Transferase</keyword>
<comment type="similarity">
    <text evidence="1 7 8">Belongs to the NDK family.</text>
</comment>
<organism evidence="10 11">
    <name type="scientific">Mucor lusitanicus CBS 277.49</name>
    <dbReference type="NCBI Taxonomy" id="747725"/>
    <lineage>
        <taxon>Eukaryota</taxon>
        <taxon>Fungi</taxon>
        <taxon>Fungi incertae sedis</taxon>
        <taxon>Mucoromycota</taxon>
        <taxon>Mucoromycotina</taxon>
        <taxon>Mucoromycetes</taxon>
        <taxon>Mucorales</taxon>
        <taxon>Mucorineae</taxon>
        <taxon>Mucoraceae</taxon>
        <taxon>Mucor</taxon>
    </lineage>
</organism>
<dbReference type="GO" id="GO:0006241">
    <property type="term" value="P:CTP biosynthetic process"/>
    <property type="evidence" value="ECO:0007669"/>
    <property type="project" value="InterPro"/>
</dbReference>
<keyword evidence="4" id="KW-0547">Nucleotide-binding</keyword>
<feature type="binding site" evidence="7">
    <location>
        <position position="70"/>
    </location>
    <ligand>
        <name>ATP</name>
        <dbReference type="ChEBI" id="CHEBI:30616"/>
    </ligand>
</feature>